<dbReference type="Proteomes" id="UP001203410">
    <property type="component" value="Unassembled WGS sequence"/>
</dbReference>
<evidence type="ECO:0000313" key="1">
    <source>
        <dbReference type="EMBL" id="MCL6699585.1"/>
    </source>
</evidence>
<comment type="caution">
    <text evidence="1">The sequence shown here is derived from an EMBL/GenBank/DDBJ whole genome shotgun (WGS) entry which is preliminary data.</text>
</comment>
<gene>
    <name evidence="1" type="ORF">LZ496_12425</name>
</gene>
<organism evidence="1 2">
    <name type="scientific">Sphingomonas caseinilyticus</name>
    <dbReference type="NCBI Taxonomy" id="2908205"/>
    <lineage>
        <taxon>Bacteria</taxon>
        <taxon>Pseudomonadati</taxon>
        <taxon>Pseudomonadota</taxon>
        <taxon>Alphaproteobacteria</taxon>
        <taxon>Sphingomonadales</taxon>
        <taxon>Sphingomonadaceae</taxon>
        <taxon>Sphingomonas</taxon>
    </lineage>
</organism>
<name>A0ABT0RXY6_9SPHN</name>
<accession>A0ABT0RXY6</accession>
<reference evidence="1 2" key="1">
    <citation type="submission" date="2022-05" db="EMBL/GenBank/DDBJ databases">
        <authorList>
            <person name="Jo J.-H."/>
            <person name="Im W.-T."/>
        </authorList>
    </citation>
    <scope>NUCLEOTIDE SEQUENCE [LARGE SCALE GENOMIC DNA]</scope>
    <source>
        <strain evidence="1 2">NSE70-1</strain>
    </source>
</reference>
<proteinExistence type="predicted"/>
<dbReference type="RefSeq" id="WP_249905039.1">
    <property type="nucleotide sequence ID" value="NZ_JAMGBA010000003.1"/>
</dbReference>
<sequence>MSIKSNAFGRVELTGADAKKFRAQATYGRPKAAAKSGAAKGSVMARELQSSGTVKLKLRATA</sequence>
<keyword evidence="2" id="KW-1185">Reference proteome</keyword>
<evidence type="ECO:0000313" key="2">
    <source>
        <dbReference type="Proteomes" id="UP001203410"/>
    </source>
</evidence>
<protein>
    <submittedName>
        <fullName evidence="1">Uncharacterized protein</fullName>
    </submittedName>
</protein>
<dbReference type="EMBL" id="JAMGBA010000003">
    <property type="protein sequence ID" value="MCL6699585.1"/>
    <property type="molecule type" value="Genomic_DNA"/>
</dbReference>